<accession>T0YAK1</accession>
<name>T0YAK1_9ZZZZ</name>
<dbReference type="EMBL" id="AUZX01014447">
    <property type="protein sequence ID" value="EQD32241.1"/>
    <property type="molecule type" value="Genomic_DNA"/>
</dbReference>
<evidence type="ECO:0000313" key="1">
    <source>
        <dbReference type="EMBL" id="EQD32241.1"/>
    </source>
</evidence>
<protein>
    <submittedName>
        <fullName evidence="1">Uncharacterized protein</fullName>
    </submittedName>
</protein>
<reference evidence="1" key="1">
    <citation type="submission" date="2013-08" db="EMBL/GenBank/DDBJ databases">
        <authorList>
            <person name="Mendez C."/>
            <person name="Richter M."/>
            <person name="Ferrer M."/>
            <person name="Sanchez J."/>
        </authorList>
    </citation>
    <scope>NUCLEOTIDE SEQUENCE</scope>
</reference>
<proteinExistence type="predicted"/>
<reference evidence="1" key="2">
    <citation type="journal article" date="2014" name="ISME J.">
        <title>Microbial stratification in low pH oxic and suboxic macroscopic growths along an acid mine drainage.</title>
        <authorList>
            <person name="Mendez-Garcia C."/>
            <person name="Mesa V."/>
            <person name="Sprenger R.R."/>
            <person name="Richter M."/>
            <person name="Diez M.S."/>
            <person name="Solano J."/>
            <person name="Bargiela R."/>
            <person name="Golyshina O.V."/>
            <person name="Manteca A."/>
            <person name="Ramos J.L."/>
            <person name="Gallego J.R."/>
            <person name="Llorente I."/>
            <person name="Martins Dos Santos V.A."/>
            <person name="Jensen O.N."/>
            <person name="Pelaez A.I."/>
            <person name="Sanchez J."/>
            <person name="Ferrer M."/>
        </authorList>
    </citation>
    <scope>NUCLEOTIDE SEQUENCE</scope>
</reference>
<sequence length="107" mass="12556">GELEDFMKPGPKTHRHHLRITGDELRELKKLTGWMAEAFGLDRKIEKYTGTRPMTFYRWDLDCLLDVISMALEDEQVYPDTSAPEYQALARLDERLRTEYDAVYSAE</sequence>
<feature type="non-terminal residue" evidence="1">
    <location>
        <position position="1"/>
    </location>
</feature>
<gene>
    <name evidence="1" type="ORF">B1A_19573</name>
</gene>
<dbReference type="AlphaFoldDB" id="T0YAK1"/>
<organism evidence="1">
    <name type="scientific">mine drainage metagenome</name>
    <dbReference type="NCBI Taxonomy" id="410659"/>
    <lineage>
        <taxon>unclassified sequences</taxon>
        <taxon>metagenomes</taxon>
        <taxon>ecological metagenomes</taxon>
    </lineage>
</organism>
<comment type="caution">
    <text evidence="1">The sequence shown here is derived from an EMBL/GenBank/DDBJ whole genome shotgun (WGS) entry which is preliminary data.</text>
</comment>